<evidence type="ECO:0000313" key="1">
    <source>
        <dbReference type="EMBL" id="KAH1039706.1"/>
    </source>
</evidence>
<feature type="non-terminal residue" evidence="1">
    <location>
        <position position="1"/>
    </location>
</feature>
<proteinExistence type="predicted"/>
<keyword evidence="2" id="KW-1185">Reference proteome</keyword>
<dbReference type="Proteomes" id="UP000828251">
    <property type="component" value="Unassembled WGS sequence"/>
</dbReference>
<dbReference type="EMBL" id="JAIQCV010000012">
    <property type="protein sequence ID" value="KAH1039706.1"/>
    <property type="molecule type" value="Genomic_DNA"/>
</dbReference>
<gene>
    <name evidence="1" type="ORF">J1N35_041449</name>
</gene>
<protein>
    <submittedName>
        <fullName evidence="1">Uncharacterized protein</fullName>
    </submittedName>
</protein>
<name>A0A9D3UFS4_9ROSI</name>
<organism evidence="1 2">
    <name type="scientific">Gossypium stocksii</name>
    <dbReference type="NCBI Taxonomy" id="47602"/>
    <lineage>
        <taxon>Eukaryota</taxon>
        <taxon>Viridiplantae</taxon>
        <taxon>Streptophyta</taxon>
        <taxon>Embryophyta</taxon>
        <taxon>Tracheophyta</taxon>
        <taxon>Spermatophyta</taxon>
        <taxon>Magnoliopsida</taxon>
        <taxon>eudicotyledons</taxon>
        <taxon>Gunneridae</taxon>
        <taxon>Pentapetalae</taxon>
        <taxon>rosids</taxon>
        <taxon>malvids</taxon>
        <taxon>Malvales</taxon>
        <taxon>Malvaceae</taxon>
        <taxon>Malvoideae</taxon>
        <taxon>Gossypium</taxon>
    </lineage>
</organism>
<reference evidence="1 2" key="1">
    <citation type="journal article" date="2021" name="Plant Biotechnol. J.">
        <title>Multi-omics assisted identification of the key and species-specific regulatory components of drought-tolerant mechanisms in Gossypium stocksii.</title>
        <authorList>
            <person name="Yu D."/>
            <person name="Ke L."/>
            <person name="Zhang D."/>
            <person name="Wu Y."/>
            <person name="Sun Y."/>
            <person name="Mei J."/>
            <person name="Sun J."/>
            <person name="Sun Y."/>
        </authorList>
    </citation>
    <scope>NUCLEOTIDE SEQUENCE [LARGE SCALE GENOMIC DNA]</scope>
    <source>
        <strain evidence="2">cv. E1</strain>
        <tissue evidence="1">Leaf</tissue>
    </source>
</reference>
<evidence type="ECO:0000313" key="2">
    <source>
        <dbReference type="Proteomes" id="UP000828251"/>
    </source>
</evidence>
<dbReference type="AlphaFoldDB" id="A0A9D3UFS4"/>
<sequence length="54" mass="5880">LLMGEESSSDKVMAVVSDENELVEPAPKFKRGRVLSVQDFPPGCDRVAAPNFES</sequence>
<comment type="caution">
    <text evidence="1">The sequence shown here is derived from an EMBL/GenBank/DDBJ whole genome shotgun (WGS) entry which is preliminary data.</text>
</comment>
<feature type="non-terminal residue" evidence="1">
    <location>
        <position position="54"/>
    </location>
</feature>
<accession>A0A9D3UFS4</accession>